<proteinExistence type="predicted"/>
<dbReference type="RefSeq" id="WP_261402925.1">
    <property type="nucleotide sequence ID" value="NZ_CP081869.1"/>
</dbReference>
<accession>A0A9E6RAJ4</accession>
<evidence type="ECO:0000313" key="2">
    <source>
        <dbReference type="Proteomes" id="UP000825701"/>
    </source>
</evidence>
<dbReference type="KEGG" id="cmet:K6K41_24640"/>
<reference evidence="1" key="1">
    <citation type="submission" date="2021-08" db="EMBL/GenBank/DDBJ databases">
        <authorList>
            <person name="Zhang H."/>
            <person name="Xu M."/>
            <person name="Yu Z."/>
            <person name="Yang L."/>
            <person name="Cai Y."/>
        </authorList>
    </citation>
    <scope>NUCLEOTIDE SEQUENCE</scope>
    <source>
        <strain evidence="1">CHL1</strain>
    </source>
</reference>
<dbReference type="Proteomes" id="UP000825701">
    <property type="component" value="Chromosome"/>
</dbReference>
<keyword evidence="2" id="KW-1185">Reference proteome</keyword>
<organism evidence="1 2">
    <name type="scientific">Chenggangzhangella methanolivorans</name>
    <dbReference type="NCBI Taxonomy" id="1437009"/>
    <lineage>
        <taxon>Bacteria</taxon>
        <taxon>Pseudomonadati</taxon>
        <taxon>Pseudomonadota</taxon>
        <taxon>Alphaproteobacteria</taxon>
        <taxon>Hyphomicrobiales</taxon>
        <taxon>Methylopilaceae</taxon>
        <taxon>Chenggangzhangella</taxon>
    </lineage>
</organism>
<dbReference type="EMBL" id="CP081869">
    <property type="protein sequence ID" value="QZN99813.1"/>
    <property type="molecule type" value="Genomic_DNA"/>
</dbReference>
<dbReference type="AlphaFoldDB" id="A0A9E6RAJ4"/>
<name>A0A9E6RAJ4_9HYPH</name>
<sequence length="131" mass="14450">MTDLDIYLSFFDMIILQLIAIIRNDKAKDNQMMIALTLEDLAAAPEDVKQYVIRRLLGVASLEAERSDPAIDSSCLVDLSEREAVDLCKGCALRTRIVLESIVRQGPEFSLRVIGMDIEAPAGPYVAHGQA</sequence>
<protein>
    <submittedName>
        <fullName evidence="1">Uncharacterized protein</fullName>
    </submittedName>
</protein>
<evidence type="ECO:0000313" key="1">
    <source>
        <dbReference type="EMBL" id="QZN99813.1"/>
    </source>
</evidence>
<gene>
    <name evidence="1" type="ORF">K6K41_24640</name>
</gene>